<sequence length="82" mass="8815">MRSGWSAGTVIVLIARLAAARASSYRWVLSPAGAVIVAVSPGYCWLMSAGSSLVGFPDAPYPSECFLTQAEHGFNRLLVRYH</sequence>
<evidence type="ECO:0000313" key="1">
    <source>
        <dbReference type="EMBL" id="GAA1616320.1"/>
    </source>
</evidence>
<dbReference type="Proteomes" id="UP001500190">
    <property type="component" value="Unassembled WGS sequence"/>
</dbReference>
<evidence type="ECO:0008006" key="3">
    <source>
        <dbReference type="Google" id="ProtNLM"/>
    </source>
</evidence>
<proteinExistence type="predicted"/>
<reference evidence="2" key="1">
    <citation type="journal article" date="2019" name="Int. J. Syst. Evol. Microbiol.">
        <title>The Global Catalogue of Microorganisms (GCM) 10K type strain sequencing project: providing services to taxonomists for standard genome sequencing and annotation.</title>
        <authorList>
            <consortium name="The Broad Institute Genomics Platform"/>
            <consortium name="The Broad Institute Genome Sequencing Center for Infectious Disease"/>
            <person name="Wu L."/>
            <person name="Ma J."/>
        </authorList>
    </citation>
    <scope>NUCLEOTIDE SEQUENCE [LARGE SCALE GENOMIC DNA]</scope>
    <source>
        <strain evidence="2">JCM 14304</strain>
    </source>
</reference>
<protein>
    <recommendedName>
        <fullName evidence="3">Secreted protein</fullName>
    </recommendedName>
</protein>
<comment type="caution">
    <text evidence="1">The sequence shown here is derived from an EMBL/GenBank/DDBJ whole genome shotgun (WGS) entry which is preliminary data.</text>
</comment>
<evidence type="ECO:0000313" key="2">
    <source>
        <dbReference type="Proteomes" id="UP001500190"/>
    </source>
</evidence>
<dbReference type="EMBL" id="BAAAND010000014">
    <property type="protein sequence ID" value="GAA1616320.1"/>
    <property type="molecule type" value="Genomic_DNA"/>
</dbReference>
<accession>A0ABP4QP83</accession>
<gene>
    <name evidence="1" type="ORF">GCM10009742_80070</name>
</gene>
<organism evidence="1 2">
    <name type="scientific">Kribbella karoonensis</name>
    <dbReference type="NCBI Taxonomy" id="324851"/>
    <lineage>
        <taxon>Bacteria</taxon>
        <taxon>Bacillati</taxon>
        <taxon>Actinomycetota</taxon>
        <taxon>Actinomycetes</taxon>
        <taxon>Propionibacteriales</taxon>
        <taxon>Kribbellaceae</taxon>
        <taxon>Kribbella</taxon>
    </lineage>
</organism>
<name>A0ABP4QP83_9ACTN</name>
<keyword evidence="2" id="KW-1185">Reference proteome</keyword>